<protein>
    <recommendedName>
        <fullName evidence="3">Aminoglycoside phosphotransferase domain-containing protein</fullName>
    </recommendedName>
</protein>
<proteinExistence type="predicted"/>
<reference evidence="2" key="1">
    <citation type="submission" date="2016-07" db="EMBL/GenBank/DDBJ databases">
        <title>Sequence Frankia sp. strain CcI1.17.</title>
        <authorList>
            <person name="Ghodhbane-Gtari F."/>
            <person name="Swanson E."/>
            <person name="Gueddou A."/>
            <person name="Morris K."/>
            <person name="Hezbri K."/>
            <person name="Ktari A."/>
            <person name="Nouioui I."/>
            <person name="Abebe-Akele F."/>
            <person name="Simpson S."/>
            <person name="Thomas K."/>
            <person name="Gtari M."/>
            <person name="Tisa L.S."/>
            <person name="Hurst S."/>
        </authorList>
    </citation>
    <scope>NUCLEOTIDE SEQUENCE [LARGE SCALE GENOMIC DNA]</scope>
    <source>
        <strain evidence="2">Cc1.17</strain>
    </source>
</reference>
<accession>A0A1S1Q3I0</accession>
<evidence type="ECO:0000313" key="1">
    <source>
        <dbReference type="EMBL" id="OHV29463.1"/>
    </source>
</evidence>
<sequence length="405" mass="42289">MNPPSACSTCWRDGDVRDLLSYADGWITAATAELWPHSEVTFGAVTTAGGALYRQVRAGGGVALCATVRPAGRALSRLVRGDHGDFVTVLADGDGVAVTAVAGQAEQLTALAGYTRLRVAVPIACAKGVMFTPWVDGATLATRLRARPMEFTGVVTALMDDLSDLHRDPPAHLSQAAAPANAVPRVVAEALSHPVDHLHAGETAAGEIGELRALAGSLSARLGRLAARLDPMVLSHSGIAFGNLTPRGVLYPDRSPRAALVSPALEPGGDLVDAGTLLGHLHLLILGYPPSVRAELVEGVEAWLSGRLAACRDQWRGWLHVVLTVWAATVYNQMLTELTLPAAALRPDQAVTDLPARPLSALSVLDALTRELRRRGAGAALNATLGALADSTASQPAQQLDPADH</sequence>
<dbReference type="Proteomes" id="UP000179627">
    <property type="component" value="Unassembled WGS sequence"/>
</dbReference>
<name>A0A1S1Q3I0_9ACTN</name>
<dbReference type="OrthoDB" id="3214983at2"/>
<dbReference type="AlphaFoldDB" id="A0A1S1Q3I0"/>
<dbReference type="RefSeq" id="WP_071090519.1">
    <property type="nucleotide sequence ID" value="NZ_MBLM01000162.1"/>
</dbReference>
<gene>
    <name evidence="1" type="ORF">CC117_29145</name>
</gene>
<comment type="caution">
    <text evidence="1">The sequence shown here is derived from an EMBL/GenBank/DDBJ whole genome shotgun (WGS) entry which is preliminary data.</text>
</comment>
<evidence type="ECO:0008006" key="3">
    <source>
        <dbReference type="Google" id="ProtNLM"/>
    </source>
</evidence>
<keyword evidence="2" id="KW-1185">Reference proteome</keyword>
<evidence type="ECO:0000313" key="2">
    <source>
        <dbReference type="Proteomes" id="UP000179627"/>
    </source>
</evidence>
<dbReference type="EMBL" id="MBLM01000162">
    <property type="protein sequence ID" value="OHV29463.1"/>
    <property type="molecule type" value="Genomic_DNA"/>
</dbReference>
<organism evidence="1 2">
    <name type="scientific">Parafrankia colletiae</name>
    <dbReference type="NCBI Taxonomy" id="573497"/>
    <lineage>
        <taxon>Bacteria</taxon>
        <taxon>Bacillati</taxon>
        <taxon>Actinomycetota</taxon>
        <taxon>Actinomycetes</taxon>
        <taxon>Frankiales</taxon>
        <taxon>Frankiaceae</taxon>
        <taxon>Parafrankia</taxon>
    </lineage>
</organism>